<dbReference type="GO" id="GO:0006048">
    <property type="term" value="P:UDP-N-acetylglucosamine biosynthetic process"/>
    <property type="evidence" value="ECO:0007669"/>
    <property type="project" value="TreeGrafter"/>
</dbReference>
<comment type="cofactor">
    <cofactor evidence="1">
        <name>Mg(2+)</name>
        <dbReference type="ChEBI" id="CHEBI:18420"/>
    </cofactor>
</comment>
<feature type="domain" description="Alpha-D-phosphohexomutase alpha/beta/alpha" evidence="10">
    <location>
        <begin position="3"/>
        <end position="128"/>
    </location>
</feature>
<comment type="similarity">
    <text evidence="2">Belongs to the phosphohexose mutase family.</text>
</comment>
<dbReference type="Pfam" id="PF02880">
    <property type="entry name" value="PGM_PMM_III"/>
    <property type="match status" value="1"/>
</dbReference>
<evidence type="ECO:0000256" key="4">
    <source>
        <dbReference type="ARBA" id="ARBA00022723"/>
    </source>
</evidence>
<dbReference type="AlphaFoldDB" id="A0A0G2ZCM6"/>
<dbReference type="EC" id="5.4.2.10" evidence="7"/>
<reference evidence="12 13" key="1">
    <citation type="submission" date="2015-04" db="EMBL/GenBank/DDBJ databases">
        <title>Complete Genome Sequence of Kosmotoga pacifica SLHLJ1.</title>
        <authorList>
            <person name="Jiang L.J."/>
            <person name="Shao Z.Z."/>
            <person name="Jebbar M."/>
        </authorList>
    </citation>
    <scope>NUCLEOTIDE SEQUENCE [LARGE SCALE GENOMIC DNA]</scope>
    <source>
        <strain evidence="12 13">SLHLJ1</strain>
    </source>
</reference>
<evidence type="ECO:0000259" key="11">
    <source>
        <dbReference type="Pfam" id="PF02880"/>
    </source>
</evidence>
<evidence type="ECO:0000256" key="2">
    <source>
        <dbReference type="ARBA" id="ARBA00010231"/>
    </source>
</evidence>
<dbReference type="PROSITE" id="PS00710">
    <property type="entry name" value="PGM_PMM"/>
    <property type="match status" value="1"/>
</dbReference>
<dbReference type="RefSeq" id="WP_047753648.1">
    <property type="nucleotide sequence ID" value="NZ_CAJUHA010000012.1"/>
</dbReference>
<dbReference type="Proteomes" id="UP000035159">
    <property type="component" value="Chromosome"/>
</dbReference>
<dbReference type="InterPro" id="IPR006352">
    <property type="entry name" value="GlmM_bact"/>
</dbReference>
<dbReference type="InterPro" id="IPR005844">
    <property type="entry name" value="A-D-PHexomutase_a/b/a-I"/>
</dbReference>
<dbReference type="InterPro" id="IPR016066">
    <property type="entry name" value="A-D-PHexomutase_CS"/>
</dbReference>
<evidence type="ECO:0000256" key="3">
    <source>
        <dbReference type="ARBA" id="ARBA00022553"/>
    </source>
</evidence>
<dbReference type="FunFam" id="3.40.120.10:FF:000002">
    <property type="entry name" value="Phosphoglucosamine mutase"/>
    <property type="match status" value="1"/>
</dbReference>
<dbReference type="GO" id="GO:0005829">
    <property type="term" value="C:cytosol"/>
    <property type="evidence" value="ECO:0007669"/>
    <property type="project" value="TreeGrafter"/>
</dbReference>
<evidence type="ECO:0000256" key="5">
    <source>
        <dbReference type="ARBA" id="ARBA00022842"/>
    </source>
</evidence>
<dbReference type="Gene3D" id="3.40.120.10">
    <property type="entry name" value="Alpha-D-Glucose-1,6-Bisphosphate, subunit A, domain 3"/>
    <property type="match status" value="3"/>
</dbReference>
<dbReference type="EMBL" id="CP011232">
    <property type="protein sequence ID" value="AKI96513.1"/>
    <property type="molecule type" value="Genomic_DNA"/>
</dbReference>
<dbReference type="InterPro" id="IPR016055">
    <property type="entry name" value="A-D-PHexomutase_a/b/a-I/II/III"/>
</dbReference>
<name>A0A0G2ZCM6_9BACT</name>
<evidence type="ECO:0000259" key="10">
    <source>
        <dbReference type="Pfam" id="PF02878"/>
    </source>
</evidence>
<organism evidence="12 13">
    <name type="scientific">Kosmotoga pacifica</name>
    <dbReference type="NCBI Taxonomy" id="1330330"/>
    <lineage>
        <taxon>Bacteria</taxon>
        <taxon>Thermotogati</taxon>
        <taxon>Thermotogota</taxon>
        <taxon>Thermotogae</taxon>
        <taxon>Kosmotogales</taxon>
        <taxon>Kosmotogaceae</taxon>
        <taxon>Kosmotoga</taxon>
    </lineage>
</organism>
<dbReference type="GO" id="GO:0009252">
    <property type="term" value="P:peptidoglycan biosynthetic process"/>
    <property type="evidence" value="ECO:0007669"/>
    <property type="project" value="TreeGrafter"/>
</dbReference>
<evidence type="ECO:0000313" key="13">
    <source>
        <dbReference type="Proteomes" id="UP000035159"/>
    </source>
</evidence>
<dbReference type="PANTHER" id="PTHR42946">
    <property type="entry name" value="PHOSPHOHEXOSE MUTASE"/>
    <property type="match status" value="1"/>
</dbReference>
<dbReference type="KEGG" id="kpf:IX53_00250"/>
<dbReference type="NCBIfam" id="TIGR01455">
    <property type="entry name" value="glmM"/>
    <property type="match status" value="1"/>
</dbReference>
<dbReference type="OrthoDB" id="9806956at2"/>
<feature type="domain" description="Alpha-D-phosphohexomutase alpha/beta/alpha" evidence="11">
    <location>
        <begin position="250"/>
        <end position="356"/>
    </location>
</feature>
<evidence type="ECO:0000313" key="12">
    <source>
        <dbReference type="EMBL" id="AKI96513.1"/>
    </source>
</evidence>
<evidence type="ECO:0000256" key="8">
    <source>
        <dbReference type="ARBA" id="ARBA00068193"/>
    </source>
</evidence>
<dbReference type="InterPro" id="IPR005843">
    <property type="entry name" value="A-D-PHexomutase_C"/>
</dbReference>
<evidence type="ECO:0000256" key="1">
    <source>
        <dbReference type="ARBA" id="ARBA00001946"/>
    </source>
</evidence>
<dbReference type="Pfam" id="PF02878">
    <property type="entry name" value="PGM_PMM_I"/>
    <property type="match status" value="1"/>
</dbReference>
<keyword evidence="13" id="KW-1185">Reference proteome</keyword>
<evidence type="ECO:0000259" key="9">
    <source>
        <dbReference type="Pfam" id="PF00408"/>
    </source>
</evidence>
<dbReference type="CDD" id="cd05802">
    <property type="entry name" value="GlmM"/>
    <property type="match status" value="1"/>
</dbReference>
<keyword evidence="4" id="KW-0479">Metal-binding</keyword>
<dbReference type="FunFam" id="3.40.120.10:FF:000001">
    <property type="entry name" value="Phosphoglucosamine mutase"/>
    <property type="match status" value="1"/>
</dbReference>
<keyword evidence="6" id="KW-0413">Isomerase</keyword>
<dbReference type="SUPFAM" id="SSF53738">
    <property type="entry name" value="Phosphoglucomutase, first 3 domains"/>
    <property type="match status" value="3"/>
</dbReference>
<dbReference type="SUPFAM" id="SSF55957">
    <property type="entry name" value="Phosphoglucomutase, C-terminal domain"/>
    <property type="match status" value="1"/>
</dbReference>
<dbReference type="Pfam" id="PF00408">
    <property type="entry name" value="PGM_PMM_IV"/>
    <property type="match status" value="1"/>
</dbReference>
<dbReference type="PRINTS" id="PR00509">
    <property type="entry name" value="PGMPMM"/>
</dbReference>
<evidence type="ECO:0000256" key="7">
    <source>
        <dbReference type="ARBA" id="ARBA00066330"/>
    </source>
</evidence>
<dbReference type="InterPro" id="IPR005846">
    <property type="entry name" value="A-D-PHexomutase_a/b/a-III"/>
</dbReference>
<dbReference type="InterPro" id="IPR050060">
    <property type="entry name" value="Phosphoglucosamine_mutase"/>
</dbReference>
<dbReference type="PATRIC" id="fig|1330330.3.peg.47"/>
<gene>
    <name evidence="12" type="ORF">IX53_00250</name>
</gene>
<dbReference type="GO" id="GO:0005975">
    <property type="term" value="P:carbohydrate metabolic process"/>
    <property type="evidence" value="ECO:0007669"/>
    <property type="project" value="InterPro"/>
</dbReference>
<dbReference type="GO" id="GO:0004615">
    <property type="term" value="F:phosphomannomutase activity"/>
    <property type="evidence" value="ECO:0007669"/>
    <property type="project" value="TreeGrafter"/>
</dbReference>
<feature type="domain" description="Alpha-D-phosphohexomutase C-terminal" evidence="9">
    <location>
        <begin position="368"/>
        <end position="429"/>
    </location>
</feature>
<evidence type="ECO:0000256" key="6">
    <source>
        <dbReference type="ARBA" id="ARBA00023235"/>
    </source>
</evidence>
<dbReference type="InterPro" id="IPR036900">
    <property type="entry name" value="A-D-PHexomutase_C_sf"/>
</dbReference>
<proteinExistence type="inferred from homology"/>
<protein>
    <recommendedName>
        <fullName evidence="8">Phosphoglucosamine mutase</fullName>
        <ecNumber evidence="7">5.4.2.10</ecNumber>
    </recommendedName>
</protein>
<dbReference type="GO" id="GO:0008966">
    <property type="term" value="F:phosphoglucosamine mutase activity"/>
    <property type="evidence" value="ECO:0007669"/>
    <property type="project" value="UniProtKB-EC"/>
</dbReference>
<dbReference type="InterPro" id="IPR005841">
    <property type="entry name" value="Alpha-D-phosphohexomutase_SF"/>
</dbReference>
<dbReference type="GO" id="GO:0000287">
    <property type="term" value="F:magnesium ion binding"/>
    <property type="evidence" value="ECO:0007669"/>
    <property type="project" value="InterPro"/>
</dbReference>
<keyword evidence="3" id="KW-0597">Phosphoprotein</keyword>
<dbReference type="Gene3D" id="3.30.310.50">
    <property type="entry name" value="Alpha-D-phosphohexomutase, C-terminal domain"/>
    <property type="match status" value="1"/>
</dbReference>
<keyword evidence="5" id="KW-0460">Magnesium</keyword>
<dbReference type="PANTHER" id="PTHR42946:SF1">
    <property type="entry name" value="PHOSPHOGLUCOMUTASE (ALPHA-D-GLUCOSE-1,6-BISPHOSPHATE-DEPENDENT)"/>
    <property type="match status" value="1"/>
</dbReference>
<dbReference type="STRING" id="1330330.IX53_00250"/>
<accession>A0A0G2ZCM6</accession>
<sequence length="437" mass="47966">MKKLFGTDGIRGIINEELTAELAMKLGNAVSRYFLGKYTKMIIAKDTRGSGDLLENAVAAGAAAAGMNVELAGVIPTPVLAYITRKHATIGVMISASHNPAVYNGIKVLEKGMKISDEAEVEIENLIIEKPYHYSIYSEVGRVSYNPHLRETYVEHIVNKYGGKDFSGFEVIVDGANGAISTVIEDVYQALGIKSGFKYIEPDGININDGCGSLYPQTIGAELNSGQIGILFDGDADRCLFVLPGNQLVDGDRLMALNAYHMQKTGRLKNNTVVATIMSNLGFERYLQQKGIELLRTKVGDKYVLEKMLHTGATLGGEQSGHIIFLDVNTTGDGLITSLETLSALSNLGIELKDFHRSFPVYPQILRNVPVSDKKRVMECEKLKAELERLKSSNLRIVLRPSGTEPYIRIMVEGEEQIQVESVCERLVDIVEECANE</sequence>